<name>A0A834SJ69_9FABA</name>
<accession>A0A834SJ69</accession>
<organism evidence="1 2">
    <name type="scientific">Senna tora</name>
    <dbReference type="NCBI Taxonomy" id="362788"/>
    <lineage>
        <taxon>Eukaryota</taxon>
        <taxon>Viridiplantae</taxon>
        <taxon>Streptophyta</taxon>
        <taxon>Embryophyta</taxon>
        <taxon>Tracheophyta</taxon>
        <taxon>Spermatophyta</taxon>
        <taxon>Magnoliopsida</taxon>
        <taxon>eudicotyledons</taxon>
        <taxon>Gunneridae</taxon>
        <taxon>Pentapetalae</taxon>
        <taxon>rosids</taxon>
        <taxon>fabids</taxon>
        <taxon>Fabales</taxon>
        <taxon>Fabaceae</taxon>
        <taxon>Caesalpinioideae</taxon>
        <taxon>Cassia clade</taxon>
        <taxon>Senna</taxon>
    </lineage>
</organism>
<protein>
    <submittedName>
        <fullName evidence="1">Uncharacterized protein</fullName>
    </submittedName>
</protein>
<sequence length="58" mass="6717">MGICLETLRARKWGRVNRNIEKPTPIKQEMGPPWVHLTQSLIEEYWSILAILRLSVSG</sequence>
<keyword evidence="2" id="KW-1185">Reference proteome</keyword>
<proteinExistence type="predicted"/>
<dbReference type="AlphaFoldDB" id="A0A834SJ69"/>
<gene>
    <name evidence="1" type="ORF">G2W53_040983</name>
</gene>
<evidence type="ECO:0000313" key="1">
    <source>
        <dbReference type="EMBL" id="KAF7801872.1"/>
    </source>
</evidence>
<dbReference type="Proteomes" id="UP000634136">
    <property type="component" value="Unassembled WGS sequence"/>
</dbReference>
<comment type="caution">
    <text evidence="1">The sequence shown here is derived from an EMBL/GenBank/DDBJ whole genome shotgun (WGS) entry which is preliminary data.</text>
</comment>
<dbReference type="EMBL" id="JAAIUW010000013">
    <property type="protein sequence ID" value="KAF7801872.1"/>
    <property type="molecule type" value="Genomic_DNA"/>
</dbReference>
<reference evidence="1" key="1">
    <citation type="submission" date="2020-09" db="EMBL/GenBank/DDBJ databases">
        <title>Genome-Enabled Discovery of Anthraquinone Biosynthesis in Senna tora.</title>
        <authorList>
            <person name="Kang S.-H."/>
            <person name="Pandey R.P."/>
            <person name="Lee C.-M."/>
            <person name="Sim J.-S."/>
            <person name="Jeong J.-T."/>
            <person name="Choi B.-S."/>
            <person name="Jung M."/>
            <person name="Ginzburg D."/>
            <person name="Zhao K."/>
            <person name="Won S.Y."/>
            <person name="Oh T.-J."/>
            <person name="Yu Y."/>
            <person name="Kim N.-H."/>
            <person name="Lee O.R."/>
            <person name="Lee T.-H."/>
            <person name="Bashyal P."/>
            <person name="Kim T.-S."/>
            <person name="Lee W.-H."/>
            <person name="Kawkins C."/>
            <person name="Kim C.-K."/>
            <person name="Kim J.S."/>
            <person name="Ahn B.O."/>
            <person name="Rhee S.Y."/>
            <person name="Sohng J.K."/>
        </authorList>
    </citation>
    <scope>NUCLEOTIDE SEQUENCE</scope>
    <source>
        <tissue evidence="1">Leaf</tissue>
    </source>
</reference>
<evidence type="ECO:0000313" key="2">
    <source>
        <dbReference type="Proteomes" id="UP000634136"/>
    </source>
</evidence>